<dbReference type="PROSITE" id="PS51257">
    <property type="entry name" value="PROKAR_LIPOPROTEIN"/>
    <property type="match status" value="1"/>
</dbReference>
<dbReference type="GO" id="GO:0005524">
    <property type="term" value="F:ATP binding"/>
    <property type="evidence" value="ECO:0007669"/>
    <property type="project" value="UniProtKB-KW"/>
</dbReference>
<evidence type="ECO:0000256" key="9">
    <source>
        <dbReference type="ARBA" id="ARBA00022840"/>
    </source>
</evidence>
<evidence type="ECO:0000256" key="7">
    <source>
        <dbReference type="ARBA" id="ARBA00022741"/>
    </source>
</evidence>
<evidence type="ECO:0000256" key="8">
    <source>
        <dbReference type="ARBA" id="ARBA00022777"/>
    </source>
</evidence>
<dbReference type="SUPFAM" id="SSF55874">
    <property type="entry name" value="ATPase domain of HSP90 chaperone/DNA topoisomerase II/histidine kinase"/>
    <property type="match status" value="1"/>
</dbReference>
<evidence type="ECO:0000256" key="11">
    <source>
        <dbReference type="ARBA" id="ARBA00023136"/>
    </source>
</evidence>
<gene>
    <name evidence="17" type="primary">rpfC</name>
    <name evidence="17" type="ORF">PAM7066_01095</name>
</gene>
<comment type="subcellular location">
    <subcellularLocation>
        <location evidence="2">Membrane</location>
    </subcellularLocation>
</comment>
<dbReference type="InterPro" id="IPR036097">
    <property type="entry name" value="HisK_dim/P_sf"/>
</dbReference>
<dbReference type="InterPro" id="IPR001789">
    <property type="entry name" value="Sig_transdc_resp-reg_receiver"/>
</dbReference>
<dbReference type="PANTHER" id="PTHR43047:SF64">
    <property type="entry name" value="HISTIDINE KINASE CONTAINING CHEY-HOMOLOGOUS RECEIVER DOMAIN AND PAS DOMAIN-RELATED"/>
    <property type="match status" value="1"/>
</dbReference>
<accession>A0A1Y5RY54</accession>
<dbReference type="CDD" id="cd17546">
    <property type="entry name" value="REC_hyHK_CKI1_RcsC-like"/>
    <property type="match status" value="1"/>
</dbReference>
<evidence type="ECO:0000256" key="4">
    <source>
        <dbReference type="ARBA" id="ARBA00022553"/>
    </source>
</evidence>
<keyword evidence="18" id="KW-1185">Reference proteome</keyword>
<protein>
    <recommendedName>
        <fullName evidence="3">histidine kinase</fullName>
        <ecNumber evidence="3">2.7.13.3</ecNumber>
    </recommendedName>
</protein>
<dbReference type="InterPro" id="IPR013767">
    <property type="entry name" value="PAS_fold"/>
</dbReference>
<feature type="transmembrane region" description="Helical" evidence="13">
    <location>
        <begin position="187"/>
        <end position="206"/>
    </location>
</feature>
<feature type="domain" description="Histidine kinase" evidence="14">
    <location>
        <begin position="361"/>
        <end position="578"/>
    </location>
</feature>
<dbReference type="Proteomes" id="UP000193870">
    <property type="component" value="Unassembled WGS sequence"/>
</dbReference>
<evidence type="ECO:0000313" key="18">
    <source>
        <dbReference type="Proteomes" id="UP000193870"/>
    </source>
</evidence>
<dbReference type="PANTHER" id="PTHR43047">
    <property type="entry name" value="TWO-COMPONENT HISTIDINE PROTEIN KINASE"/>
    <property type="match status" value="1"/>
</dbReference>
<name>A0A1Y5RY54_9RHOB</name>
<dbReference type="CDD" id="cd16922">
    <property type="entry name" value="HATPase_EvgS-ArcB-TorS-like"/>
    <property type="match status" value="1"/>
</dbReference>
<dbReference type="Pfam" id="PF00072">
    <property type="entry name" value="Response_reg"/>
    <property type="match status" value="1"/>
</dbReference>
<dbReference type="Pfam" id="PF02518">
    <property type="entry name" value="HATPase_c"/>
    <property type="match status" value="1"/>
</dbReference>
<keyword evidence="9" id="KW-0067">ATP-binding</keyword>
<dbReference type="EMBL" id="FWFV01000002">
    <property type="protein sequence ID" value="SLN27686.1"/>
    <property type="molecule type" value="Genomic_DNA"/>
</dbReference>
<dbReference type="CDD" id="cd00082">
    <property type="entry name" value="HisKA"/>
    <property type="match status" value="1"/>
</dbReference>
<dbReference type="SMART" id="SM00387">
    <property type="entry name" value="HATPase_c"/>
    <property type="match status" value="1"/>
</dbReference>
<evidence type="ECO:0000256" key="6">
    <source>
        <dbReference type="ARBA" id="ARBA00022692"/>
    </source>
</evidence>
<evidence type="ECO:0000256" key="10">
    <source>
        <dbReference type="ARBA" id="ARBA00022989"/>
    </source>
</evidence>
<dbReference type="FunFam" id="1.10.287.130:FF:000004">
    <property type="entry name" value="Ethylene receptor 1"/>
    <property type="match status" value="1"/>
</dbReference>
<evidence type="ECO:0000256" key="1">
    <source>
        <dbReference type="ARBA" id="ARBA00000085"/>
    </source>
</evidence>
<keyword evidence="11 13" id="KW-0472">Membrane</keyword>
<dbReference type="PROSITE" id="PS50109">
    <property type="entry name" value="HIS_KIN"/>
    <property type="match status" value="1"/>
</dbReference>
<evidence type="ECO:0000256" key="5">
    <source>
        <dbReference type="ARBA" id="ARBA00022679"/>
    </source>
</evidence>
<dbReference type="PROSITE" id="PS50112">
    <property type="entry name" value="PAS"/>
    <property type="match status" value="1"/>
</dbReference>
<dbReference type="GO" id="GO:0016020">
    <property type="term" value="C:membrane"/>
    <property type="evidence" value="ECO:0007669"/>
    <property type="project" value="UniProtKB-SubCell"/>
</dbReference>
<feature type="modified residue" description="4-aspartylphosphate" evidence="12">
    <location>
        <position position="644"/>
    </location>
</feature>
<dbReference type="SUPFAM" id="SSF47384">
    <property type="entry name" value="Homodimeric domain of signal transducing histidine kinase"/>
    <property type="match status" value="1"/>
</dbReference>
<dbReference type="InterPro" id="IPR011006">
    <property type="entry name" value="CheY-like_superfamily"/>
</dbReference>
<dbReference type="AlphaFoldDB" id="A0A1Y5RY54"/>
<dbReference type="SUPFAM" id="SSF55785">
    <property type="entry name" value="PYP-like sensor domain (PAS domain)"/>
    <property type="match status" value="1"/>
</dbReference>
<dbReference type="InterPro" id="IPR003594">
    <property type="entry name" value="HATPase_dom"/>
</dbReference>
<keyword evidence="6 13" id="KW-0812">Transmembrane</keyword>
<evidence type="ECO:0000256" key="2">
    <source>
        <dbReference type="ARBA" id="ARBA00004370"/>
    </source>
</evidence>
<evidence type="ECO:0000313" key="17">
    <source>
        <dbReference type="EMBL" id="SLN27686.1"/>
    </source>
</evidence>
<evidence type="ECO:0000256" key="13">
    <source>
        <dbReference type="SAM" id="Phobius"/>
    </source>
</evidence>
<organism evidence="17 18">
    <name type="scientific">Palleronia marisminoris</name>
    <dbReference type="NCBI Taxonomy" id="315423"/>
    <lineage>
        <taxon>Bacteria</taxon>
        <taxon>Pseudomonadati</taxon>
        <taxon>Pseudomonadota</taxon>
        <taxon>Alphaproteobacteria</taxon>
        <taxon>Rhodobacterales</taxon>
        <taxon>Roseobacteraceae</taxon>
        <taxon>Palleronia</taxon>
    </lineage>
</organism>
<keyword evidence="5 17" id="KW-0808">Transferase</keyword>
<sequence length="837" mass="91223">MPMRRLRLRGRHDRIPTFLGAALALLTAACLLLGTSIARQIEKHDVEPTEPDIFGLAQIEVEFMKFDRALRDAATGQGDLEDLRLWFDIFYSRVIPPETSGTFSHYIDDPDFIEAYDEVRGFVQAALPVLEADDARVAASLPELVAMSAAVEPWVRKSALIGLTYASDRNAALWDRVSTSLRATGRFLAAGVAGLVLLSAALLVVFRTTVNRAREIETQSSQMRTIVGTSLDAIFVLDSRGRIKTMNKVAQDLFGLDPAEVAGRDMLPLLFDEAERGRLRFLGEGRRPGPDERRLEATARASDDRPVPIEISVDATKTPEGWAQVAFLRDISQRRETEAALREARDRALAGERSKADFLAVMSHEMRTPLNGILGALELLRDTSLDGRQQQLVNTIERSGDLMLGLVEDVLDIAKFDADRVEPDLRAGDLPTLVESVVGTLGALADSAGLTLSWTRADEVPDRIVTDPKMLRHVLLNLVGNAIKFTREGRVDIALHLEDGETLEIRVSDTGIGIAPEDRERIFGAFETADPTYARRHRGTGLGLGIATRIMNSLGGTIGVESEQGVGSTFWVRLPVNVAVPEPVVRTAAPSRPLRVLLIEDNDINRLVARDFLRAEGHEVVEARDGLEGVACAEKEAFDVILMDISMPVLDGPTAARRIRSGGGPSSGAPIIGVTAHVLPEELEAFRAAGMNSCVTKPLDRAALAETVTRAARAPEPLCRPEMIESILATLGPDRTAELVQSLSRQMERDLPALSDPAQSVEQRRRLAHDLAGAAASFGMMRLHESLCVIERSIKTDGEVPTRTLPQLRGLWDGSRRALGHHLPASRAGQFSRAGAG</sequence>
<dbReference type="Pfam" id="PF00989">
    <property type="entry name" value="PAS"/>
    <property type="match status" value="1"/>
</dbReference>
<evidence type="ECO:0000259" key="15">
    <source>
        <dbReference type="PROSITE" id="PS50110"/>
    </source>
</evidence>
<reference evidence="17 18" key="1">
    <citation type="submission" date="2017-03" db="EMBL/GenBank/DDBJ databases">
        <authorList>
            <person name="Afonso C.L."/>
            <person name="Miller P.J."/>
            <person name="Scott M.A."/>
            <person name="Spackman E."/>
            <person name="Goraichik I."/>
            <person name="Dimitrov K.M."/>
            <person name="Suarez D.L."/>
            <person name="Swayne D.E."/>
        </authorList>
    </citation>
    <scope>NUCLEOTIDE SEQUENCE [LARGE SCALE GENOMIC DNA]</scope>
    <source>
        <strain evidence="17 18">CECT 7066</strain>
    </source>
</reference>
<dbReference type="Gene3D" id="1.20.120.160">
    <property type="entry name" value="HPT domain"/>
    <property type="match status" value="1"/>
</dbReference>
<proteinExistence type="predicted"/>
<comment type="catalytic activity">
    <reaction evidence="1">
        <text>ATP + protein L-histidine = ADP + protein N-phospho-L-histidine.</text>
        <dbReference type="EC" id="2.7.13.3"/>
    </reaction>
</comment>
<dbReference type="Gene3D" id="1.10.287.130">
    <property type="match status" value="1"/>
</dbReference>
<dbReference type="InterPro" id="IPR003661">
    <property type="entry name" value="HisK_dim/P_dom"/>
</dbReference>
<dbReference type="Gene3D" id="3.30.565.10">
    <property type="entry name" value="Histidine kinase-like ATPase, C-terminal domain"/>
    <property type="match status" value="1"/>
</dbReference>
<keyword evidence="4 12" id="KW-0597">Phosphoprotein</keyword>
<dbReference type="Pfam" id="PF00512">
    <property type="entry name" value="HisKA"/>
    <property type="match status" value="1"/>
</dbReference>
<evidence type="ECO:0000259" key="14">
    <source>
        <dbReference type="PROSITE" id="PS50109"/>
    </source>
</evidence>
<dbReference type="Gene3D" id="3.30.450.20">
    <property type="entry name" value="PAS domain"/>
    <property type="match status" value="1"/>
</dbReference>
<dbReference type="PROSITE" id="PS50110">
    <property type="entry name" value="RESPONSE_REGULATORY"/>
    <property type="match status" value="1"/>
</dbReference>
<evidence type="ECO:0000256" key="12">
    <source>
        <dbReference type="PROSITE-ProRule" id="PRU00169"/>
    </source>
</evidence>
<dbReference type="CDD" id="cd00130">
    <property type="entry name" value="PAS"/>
    <property type="match status" value="1"/>
</dbReference>
<dbReference type="GO" id="GO:0006355">
    <property type="term" value="P:regulation of DNA-templated transcription"/>
    <property type="evidence" value="ECO:0007669"/>
    <property type="project" value="InterPro"/>
</dbReference>
<dbReference type="SUPFAM" id="SSF47226">
    <property type="entry name" value="Histidine-containing phosphotransfer domain, HPT domain"/>
    <property type="match status" value="1"/>
</dbReference>
<dbReference type="InterPro" id="IPR004358">
    <property type="entry name" value="Sig_transdc_His_kin-like_C"/>
</dbReference>
<dbReference type="InterPro" id="IPR005467">
    <property type="entry name" value="His_kinase_dom"/>
</dbReference>
<feature type="domain" description="PAS" evidence="16">
    <location>
        <begin position="219"/>
        <end position="280"/>
    </location>
</feature>
<dbReference type="PRINTS" id="PR00344">
    <property type="entry name" value="BCTRLSENSOR"/>
</dbReference>
<keyword evidence="10 13" id="KW-1133">Transmembrane helix</keyword>
<dbReference type="SMART" id="SM00091">
    <property type="entry name" value="PAS"/>
    <property type="match status" value="1"/>
</dbReference>
<dbReference type="STRING" id="315423.SAMN04488020_102186"/>
<dbReference type="RefSeq" id="WP_175484567.1">
    <property type="nucleotide sequence ID" value="NZ_FOPF01000002.1"/>
</dbReference>
<keyword evidence="8" id="KW-0418">Kinase</keyword>
<dbReference type="SUPFAM" id="SSF52172">
    <property type="entry name" value="CheY-like"/>
    <property type="match status" value="1"/>
</dbReference>
<dbReference type="Gene3D" id="3.40.50.2300">
    <property type="match status" value="1"/>
</dbReference>
<dbReference type="InterPro" id="IPR000014">
    <property type="entry name" value="PAS"/>
</dbReference>
<dbReference type="InterPro" id="IPR035965">
    <property type="entry name" value="PAS-like_dom_sf"/>
</dbReference>
<evidence type="ECO:0000259" key="16">
    <source>
        <dbReference type="PROSITE" id="PS50112"/>
    </source>
</evidence>
<keyword evidence="7" id="KW-0547">Nucleotide-binding</keyword>
<dbReference type="InterPro" id="IPR036641">
    <property type="entry name" value="HPT_dom_sf"/>
</dbReference>
<dbReference type="InterPro" id="IPR036890">
    <property type="entry name" value="HATPase_C_sf"/>
</dbReference>
<dbReference type="SMART" id="SM00448">
    <property type="entry name" value="REC"/>
    <property type="match status" value="1"/>
</dbReference>
<feature type="domain" description="Response regulatory" evidence="15">
    <location>
        <begin position="595"/>
        <end position="712"/>
    </location>
</feature>
<evidence type="ECO:0000256" key="3">
    <source>
        <dbReference type="ARBA" id="ARBA00012438"/>
    </source>
</evidence>
<dbReference type="EC" id="2.7.13.3" evidence="3"/>
<dbReference type="SMART" id="SM00388">
    <property type="entry name" value="HisKA"/>
    <property type="match status" value="1"/>
</dbReference>
<dbReference type="GO" id="GO:0000155">
    <property type="term" value="F:phosphorelay sensor kinase activity"/>
    <property type="evidence" value="ECO:0007669"/>
    <property type="project" value="InterPro"/>
</dbReference>
<dbReference type="NCBIfam" id="TIGR00229">
    <property type="entry name" value="sensory_box"/>
    <property type="match status" value="1"/>
</dbReference>